<sequence length="288" mass="33732">MAESIKKLLDDTLNKLGLSRRLKEEKVLNLWSQLIGDKIGAHTQAKYINCGVLFVTVDNSTWAHQLLFMKKNLIQKINQKMGQQIVKEIRFQVGKLNKEAVQDFSDSDPLEDIELTSNELNKLQEITNQVEDSEIRDKFFNLLINDQKRKKWQKINDWHPCPDCSVLISPEEDKCYICQTKEKRVNTKEVKELLVSSPWLSYQEIIDYFPQLSKDDFQLVKQEMIEELEVKIDNLTIQVLKSEINQQKLRVIFQKYVMLETGVTPDNLTDRLIKKIIGGNKMKIYRSL</sequence>
<keyword evidence="2" id="KW-1185">Reference proteome</keyword>
<reference evidence="2" key="1">
    <citation type="submission" date="2012-02" db="EMBL/GenBank/DDBJ databases">
        <title>The complete genome of Halobacteroides halobius DSM 5150.</title>
        <authorList>
            <person name="Lucas S."/>
            <person name="Copeland A."/>
            <person name="Lapidus A."/>
            <person name="Glavina del Rio T."/>
            <person name="Dalin E."/>
            <person name="Tice H."/>
            <person name="Bruce D."/>
            <person name="Goodwin L."/>
            <person name="Pitluck S."/>
            <person name="Peters L."/>
            <person name="Mikhailova N."/>
            <person name="Gu W."/>
            <person name="Kyrpides N."/>
            <person name="Mavromatis K."/>
            <person name="Ivanova N."/>
            <person name="Brettin T."/>
            <person name="Detter J.C."/>
            <person name="Han C."/>
            <person name="Larimer F."/>
            <person name="Land M."/>
            <person name="Hauser L."/>
            <person name="Markowitz V."/>
            <person name="Cheng J.-F."/>
            <person name="Hugenholtz P."/>
            <person name="Woyke T."/>
            <person name="Wu D."/>
            <person name="Tindall B."/>
            <person name="Pomrenke H."/>
            <person name="Brambilla E."/>
            <person name="Klenk H.-P."/>
            <person name="Eisen J.A."/>
        </authorList>
    </citation>
    <scope>NUCLEOTIDE SEQUENCE [LARGE SCALE GENOMIC DNA]</scope>
    <source>
        <strain evidence="2">ATCC 35273 / DSM 5150 / MD-1</strain>
    </source>
</reference>
<dbReference type="PANTHER" id="PTHR36456">
    <property type="entry name" value="UPF0232 PROTEIN SCO3875"/>
    <property type="match status" value="1"/>
</dbReference>
<dbReference type="AlphaFoldDB" id="L0K7E7"/>
<dbReference type="InterPro" id="IPR007922">
    <property type="entry name" value="DciA-like"/>
</dbReference>
<dbReference type="eggNOG" id="COG5512">
    <property type="taxonomic scope" value="Bacteria"/>
</dbReference>
<dbReference type="Proteomes" id="UP000010880">
    <property type="component" value="Chromosome"/>
</dbReference>
<dbReference type="STRING" id="748449.Halha_0005"/>
<dbReference type="HOGENOM" id="CLU_077383_0_0_9"/>
<evidence type="ECO:0000313" key="2">
    <source>
        <dbReference type="Proteomes" id="UP000010880"/>
    </source>
</evidence>
<dbReference type="Pfam" id="PF05258">
    <property type="entry name" value="DciA"/>
    <property type="match status" value="1"/>
</dbReference>
<accession>L0K7E7</accession>
<dbReference type="EMBL" id="CP003359">
    <property type="protein sequence ID" value="AGB40043.1"/>
    <property type="molecule type" value="Genomic_DNA"/>
</dbReference>
<organism evidence="1 2">
    <name type="scientific">Halobacteroides halobius (strain ATCC 35273 / DSM 5150 / MD-1)</name>
    <dbReference type="NCBI Taxonomy" id="748449"/>
    <lineage>
        <taxon>Bacteria</taxon>
        <taxon>Bacillati</taxon>
        <taxon>Bacillota</taxon>
        <taxon>Clostridia</taxon>
        <taxon>Halanaerobiales</taxon>
        <taxon>Halobacteroidaceae</taxon>
        <taxon>Halobacteroides</taxon>
    </lineage>
</organism>
<dbReference type="RefSeq" id="WP_015325771.1">
    <property type="nucleotide sequence ID" value="NC_019978.1"/>
</dbReference>
<dbReference type="PANTHER" id="PTHR36456:SF1">
    <property type="entry name" value="UPF0232 PROTEIN SCO3875"/>
    <property type="match status" value="1"/>
</dbReference>
<dbReference type="OrthoDB" id="46633at2"/>
<dbReference type="KEGG" id="hhl:Halha_0005"/>
<protein>
    <submittedName>
        <fullName evidence="1">Putative RNA-binding protein containing Zn ribbon</fullName>
    </submittedName>
</protein>
<name>L0K7E7_HALHC</name>
<proteinExistence type="predicted"/>
<evidence type="ECO:0000313" key="1">
    <source>
        <dbReference type="EMBL" id="AGB40043.1"/>
    </source>
</evidence>
<gene>
    <name evidence="1" type="ordered locus">Halha_0005</name>
</gene>